<dbReference type="PANTHER" id="PTHR43610:SF1">
    <property type="entry name" value="N-ACETYLTRANSFERASE DOMAIN-CONTAINING PROTEIN"/>
    <property type="match status" value="1"/>
</dbReference>
<dbReference type="GO" id="GO:0016746">
    <property type="term" value="F:acyltransferase activity"/>
    <property type="evidence" value="ECO:0007669"/>
    <property type="project" value="UniProtKB-KW"/>
</dbReference>
<evidence type="ECO:0000313" key="3">
    <source>
        <dbReference type="Proteomes" id="UP001597295"/>
    </source>
</evidence>
<gene>
    <name evidence="2" type="ORF">ACFSM5_04085</name>
</gene>
<reference evidence="3" key="1">
    <citation type="journal article" date="2019" name="Int. J. Syst. Evol. Microbiol.">
        <title>The Global Catalogue of Microorganisms (GCM) 10K type strain sequencing project: providing services to taxonomists for standard genome sequencing and annotation.</title>
        <authorList>
            <consortium name="The Broad Institute Genomics Platform"/>
            <consortium name="The Broad Institute Genome Sequencing Center for Infectious Disease"/>
            <person name="Wu L."/>
            <person name="Ma J."/>
        </authorList>
    </citation>
    <scope>NUCLEOTIDE SEQUENCE [LARGE SCALE GENOMIC DNA]</scope>
    <source>
        <strain evidence="3">CGMCC 1.19062</strain>
    </source>
</reference>
<dbReference type="PANTHER" id="PTHR43610">
    <property type="entry name" value="BLL6696 PROTEIN"/>
    <property type="match status" value="1"/>
</dbReference>
<name>A0ABW5DMU8_9PROT</name>
<dbReference type="EC" id="2.3.-.-" evidence="2"/>
<keyword evidence="2" id="KW-0012">Acyltransferase</keyword>
<proteinExistence type="predicted"/>
<dbReference type="InterPro" id="IPR016181">
    <property type="entry name" value="Acyl_CoA_acyltransferase"/>
</dbReference>
<sequence length="197" mass="21641">MAFETAVLSGRIVRLEPLTAAHVDGLLAAAAASPGAFPWIIGMDTPERQRAWIENGIAEGARGVSVPFATIFQKTGEVIGTSRFSMLSPENKRAEIGWTWLGRPWQRTGANREAKLLMLRQAFEIWKLLRVEFKTDSLNVQSRTALAALGATEEGIFRNHMLRPDGSNRHSAYFSILPDEFPAIAARIEAALPTGEP</sequence>
<dbReference type="Pfam" id="PF13302">
    <property type="entry name" value="Acetyltransf_3"/>
    <property type="match status" value="1"/>
</dbReference>
<dbReference type="PROSITE" id="PS51186">
    <property type="entry name" value="GNAT"/>
    <property type="match status" value="1"/>
</dbReference>
<dbReference type="InterPro" id="IPR000182">
    <property type="entry name" value="GNAT_dom"/>
</dbReference>
<dbReference type="RefSeq" id="WP_379874966.1">
    <property type="nucleotide sequence ID" value="NZ_JBHUIP010000003.1"/>
</dbReference>
<dbReference type="Proteomes" id="UP001597295">
    <property type="component" value="Unassembled WGS sequence"/>
</dbReference>
<evidence type="ECO:0000259" key="1">
    <source>
        <dbReference type="PROSITE" id="PS51186"/>
    </source>
</evidence>
<evidence type="ECO:0000313" key="2">
    <source>
        <dbReference type="EMBL" id="MFD2262055.1"/>
    </source>
</evidence>
<dbReference type="EMBL" id="JBHUIP010000003">
    <property type="protein sequence ID" value="MFD2262055.1"/>
    <property type="molecule type" value="Genomic_DNA"/>
</dbReference>
<feature type="domain" description="N-acetyltransferase" evidence="1">
    <location>
        <begin position="13"/>
        <end position="180"/>
    </location>
</feature>
<keyword evidence="2" id="KW-0808">Transferase</keyword>
<dbReference type="SUPFAM" id="SSF55729">
    <property type="entry name" value="Acyl-CoA N-acyltransferases (Nat)"/>
    <property type="match status" value="1"/>
</dbReference>
<accession>A0ABW5DMU8</accession>
<protein>
    <submittedName>
        <fullName evidence="2">GNAT family N-acetyltransferase</fullName>
        <ecNumber evidence="2">2.3.-.-</ecNumber>
    </submittedName>
</protein>
<organism evidence="2 3">
    <name type="scientific">Lacibacterium aquatile</name>
    <dbReference type="NCBI Taxonomy" id="1168082"/>
    <lineage>
        <taxon>Bacteria</taxon>
        <taxon>Pseudomonadati</taxon>
        <taxon>Pseudomonadota</taxon>
        <taxon>Alphaproteobacteria</taxon>
        <taxon>Rhodospirillales</taxon>
        <taxon>Rhodospirillaceae</taxon>
    </lineage>
</organism>
<comment type="caution">
    <text evidence="2">The sequence shown here is derived from an EMBL/GenBank/DDBJ whole genome shotgun (WGS) entry which is preliminary data.</text>
</comment>
<keyword evidence="3" id="KW-1185">Reference proteome</keyword>
<dbReference type="Gene3D" id="3.40.630.30">
    <property type="match status" value="1"/>
</dbReference>